<dbReference type="PANTHER" id="PTHR33021:SF262">
    <property type="entry name" value="EARLY NODULIN-LIKE PROTEIN 20"/>
    <property type="match status" value="1"/>
</dbReference>
<feature type="chain" id="PRO_5042902280" description="Phytocyanin domain-containing protein" evidence="7">
    <location>
        <begin position="28"/>
        <end position="167"/>
    </location>
</feature>
<gene>
    <name evidence="9" type="ORF">RGQ29_015967</name>
</gene>
<comment type="caution">
    <text evidence="9">The sequence shown here is derived from an EMBL/GenBank/DDBJ whole genome shotgun (WGS) entry which is preliminary data.</text>
</comment>
<evidence type="ECO:0000256" key="1">
    <source>
        <dbReference type="ARBA" id="ARBA00022729"/>
    </source>
</evidence>
<evidence type="ECO:0000256" key="4">
    <source>
        <dbReference type="ARBA" id="ARBA00035011"/>
    </source>
</evidence>
<evidence type="ECO:0000256" key="6">
    <source>
        <dbReference type="SAM" id="Phobius"/>
    </source>
</evidence>
<proteinExistence type="inferred from homology"/>
<dbReference type="Proteomes" id="UP001324115">
    <property type="component" value="Unassembled WGS sequence"/>
</dbReference>
<dbReference type="InterPro" id="IPR003245">
    <property type="entry name" value="Phytocyanin_dom"/>
</dbReference>
<dbReference type="EMBL" id="JAXUIC010000003">
    <property type="protein sequence ID" value="KAK4598716.1"/>
    <property type="molecule type" value="Genomic_DNA"/>
</dbReference>
<evidence type="ECO:0000259" key="8">
    <source>
        <dbReference type="PROSITE" id="PS51485"/>
    </source>
</evidence>
<reference evidence="9 10" key="1">
    <citation type="journal article" date="2023" name="G3 (Bethesda)">
        <title>A haplotype-resolved chromosome-scale genome for Quercus rubra L. provides insights into the genetics of adaptive traits for red oak species.</title>
        <authorList>
            <person name="Kapoor B."/>
            <person name="Jenkins J."/>
            <person name="Schmutz J."/>
            <person name="Zhebentyayeva T."/>
            <person name="Kuelheim C."/>
            <person name="Coggeshall M."/>
            <person name="Heim C."/>
            <person name="Lasky J.R."/>
            <person name="Leites L."/>
            <person name="Islam-Faridi N."/>
            <person name="Romero-Severson J."/>
            <person name="DeLeo V.L."/>
            <person name="Lucas S.M."/>
            <person name="Lazic D."/>
            <person name="Gailing O."/>
            <person name="Carlson J."/>
            <person name="Staton M."/>
        </authorList>
    </citation>
    <scope>NUCLEOTIDE SEQUENCE [LARGE SCALE GENOMIC DNA]</scope>
    <source>
        <strain evidence="9">Pseudo-F2</strain>
    </source>
</reference>
<dbReference type="GO" id="GO:0005886">
    <property type="term" value="C:plasma membrane"/>
    <property type="evidence" value="ECO:0007669"/>
    <property type="project" value="TreeGrafter"/>
</dbReference>
<evidence type="ECO:0000256" key="7">
    <source>
        <dbReference type="SAM" id="SignalP"/>
    </source>
</evidence>
<dbReference type="InterPro" id="IPR039391">
    <property type="entry name" value="Phytocyanin-like"/>
</dbReference>
<feature type="domain" description="Phytocyanin" evidence="8">
    <location>
        <begin position="28"/>
        <end position="127"/>
    </location>
</feature>
<dbReference type="SUPFAM" id="SSF49503">
    <property type="entry name" value="Cupredoxins"/>
    <property type="match status" value="1"/>
</dbReference>
<dbReference type="FunFam" id="2.60.40.420:FF:000018">
    <property type="entry name" value="Lamin-like protein"/>
    <property type="match status" value="1"/>
</dbReference>
<dbReference type="PANTHER" id="PTHR33021">
    <property type="entry name" value="BLUE COPPER PROTEIN"/>
    <property type="match status" value="1"/>
</dbReference>
<comment type="function">
    <text evidence="5">May act as a carbohydrate transporter.</text>
</comment>
<feature type="transmembrane region" description="Helical" evidence="6">
    <location>
        <begin position="145"/>
        <end position="164"/>
    </location>
</feature>
<dbReference type="Pfam" id="PF02298">
    <property type="entry name" value="Cu_bind_like"/>
    <property type="match status" value="1"/>
</dbReference>
<evidence type="ECO:0000256" key="5">
    <source>
        <dbReference type="ARBA" id="ARBA00037626"/>
    </source>
</evidence>
<evidence type="ECO:0000313" key="10">
    <source>
        <dbReference type="Proteomes" id="UP001324115"/>
    </source>
</evidence>
<evidence type="ECO:0000313" key="9">
    <source>
        <dbReference type="EMBL" id="KAK4598716.1"/>
    </source>
</evidence>
<sequence length="167" mass="19065">MMEGTSLRKLVLSIVIVMMMMVELTKAELHYVGGNKAGWTPNTNFSEWTSHEKFLVGDWLLFGFNKVLYTVFEVNETSYEKCIVQDFIKNITKGGRDVFELTEAKKYYFICKDYCFGGMKVAINVQDIPAPAPAPDKNASPSNHSIQVTPFMVLAIAMIWAFLFKYY</sequence>
<keyword evidence="2" id="KW-1015">Disulfide bond</keyword>
<dbReference type="AlphaFoldDB" id="A0AAN7FX96"/>
<dbReference type="PROSITE" id="PS51485">
    <property type="entry name" value="PHYTOCYANIN"/>
    <property type="match status" value="1"/>
</dbReference>
<dbReference type="Gene3D" id="2.60.40.420">
    <property type="entry name" value="Cupredoxins - blue copper proteins"/>
    <property type="match status" value="1"/>
</dbReference>
<dbReference type="GO" id="GO:0009055">
    <property type="term" value="F:electron transfer activity"/>
    <property type="evidence" value="ECO:0007669"/>
    <property type="project" value="InterPro"/>
</dbReference>
<protein>
    <recommendedName>
        <fullName evidence="8">Phytocyanin domain-containing protein</fullName>
    </recommendedName>
</protein>
<organism evidence="9 10">
    <name type="scientific">Quercus rubra</name>
    <name type="common">Northern red oak</name>
    <name type="synonym">Quercus borealis</name>
    <dbReference type="NCBI Taxonomy" id="3512"/>
    <lineage>
        <taxon>Eukaryota</taxon>
        <taxon>Viridiplantae</taxon>
        <taxon>Streptophyta</taxon>
        <taxon>Embryophyta</taxon>
        <taxon>Tracheophyta</taxon>
        <taxon>Spermatophyta</taxon>
        <taxon>Magnoliopsida</taxon>
        <taxon>eudicotyledons</taxon>
        <taxon>Gunneridae</taxon>
        <taxon>Pentapetalae</taxon>
        <taxon>rosids</taxon>
        <taxon>fabids</taxon>
        <taxon>Fagales</taxon>
        <taxon>Fagaceae</taxon>
        <taxon>Quercus</taxon>
    </lineage>
</organism>
<keyword evidence="1 7" id="KW-0732">Signal</keyword>
<evidence type="ECO:0000256" key="2">
    <source>
        <dbReference type="ARBA" id="ARBA00023157"/>
    </source>
</evidence>
<keyword evidence="6" id="KW-0472">Membrane</keyword>
<feature type="signal peptide" evidence="7">
    <location>
        <begin position="1"/>
        <end position="27"/>
    </location>
</feature>
<evidence type="ECO:0000256" key="3">
    <source>
        <dbReference type="ARBA" id="ARBA00023180"/>
    </source>
</evidence>
<keyword evidence="6" id="KW-1133">Transmembrane helix</keyword>
<keyword evidence="6" id="KW-0812">Transmembrane</keyword>
<dbReference type="InterPro" id="IPR008972">
    <property type="entry name" value="Cupredoxin"/>
</dbReference>
<comment type="similarity">
    <text evidence="4">Belongs to the early nodulin-like (ENODL) family.</text>
</comment>
<name>A0AAN7FX96_QUERU</name>
<keyword evidence="3" id="KW-0325">Glycoprotein</keyword>
<keyword evidence="10" id="KW-1185">Reference proteome</keyword>
<accession>A0AAN7FX96</accession>